<gene>
    <name evidence="1" type="ORF">GCM10010470_00770</name>
</gene>
<comment type="caution">
    <text evidence="1">The sequence shown here is derived from an EMBL/GenBank/DDBJ whole genome shotgun (WGS) entry which is preliminary data.</text>
</comment>
<evidence type="ECO:0000313" key="2">
    <source>
        <dbReference type="Proteomes" id="UP001500979"/>
    </source>
</evidence>
<dbReference type="EMBL" id="BAAAUX010000001">
    <property type="protein sequence ID" value="GAA2773047.1"/>
    <property type="molecule type" value="Genomic_DNA"/>
</dbReference>
<reference evidence="1 2" key="1">
    <citation type="journal article" date="2019" name="Int. J. Syst. Evol. Microbiol.">
        <title>The Global Catalogue of Microorganisms (GCM) 10K type strain sequencing project: providing services to taxonomists for standard genome sequencing and annotation.</title>
        <authorList>
            <consortium name="The Broad Institute Genomics Platform"/>
            <consortium name="The Broad Institute Genome Sequencing Center for Infectious Disease"/>
            <person name="Wu L."/>
            <person name="Ma J."/>
        </authorList>
    </citation>
    <scope>NUCLEOTIDE SEQUENCE [LARGE SCALE GENOMIC DNA]</scope>
    <source>
        <strain evidence="1 2">JCM 9383</strain>
    </source>
</reference>
<keyword evidence="2" id="KW-1185">Reference proteome</keyword>
<organism evidence="1 2">
    <name type="scientific">Saccharopolyspora taberi</name>
    <dbReference type="NCBI Taxonomy" id="60895"/>
    <lineage>
        <taxon>Bacteria</taxon>
        <taxon>Bacillati</taxon>
        <taxon>Actinomycetota</taxon>
        <taxon>Actinomycetes</taxon>
        <taxon>Pseudonocardiales</taxon>
        <taxon>Pseudonocardiaceae</taxon>
        <taxon>Saccharopolyspora</taxon>
    </lineage>
</organism>
<sequence length="93" mass="10275">MTPEYREITKYAERYTCTRVETTATVPNGPCLWCQMRGAVNVMEVIWIPRPDVLSDGSAECCAGCAVSRIRWAVDDALDGSRVRIELYGGTAA</sequence>
<name>A0ABN3V141_9PSEU</name>
<evidence type="ECO:0000313" key="1">
    <source>
        <dbReference type="EMBL" id="GAA2773047.1"/>
    </source>
</evidence>
<dbReference type="Proteomes" id="UP001500979">
    <property type="component" value="Unassembled WGS sequence"/>
</dbReference>
<dbReference type="RefSeq" id="WP_344677266.1">
    <property type="nucleotide sequence ID" value="NZ_BAAAUX010000001.1"/>
</dbReference>
<protein>
    <submittedName>
        <fullName evidence="1">Uncharacterized protein</fullName>
    </submittedName>
</protein>
<accession>A0ABN3V141</accession>
<proteinExistence type="predicted"/>